<dbReference type="KEGG" id="scm:SCHCO_02662836"/>
<evidence type="ECO:0000259" key="3">
    <source>
        <dbReference type="PROSITE" id="PS50157"/>
    </source>
</evidence>
<dbReference type="GeneID" id="9585092"/>
<feature type="region of interest" description="Disordered" evidence="2">
    <location>
        <begin position="59"/>
        <end position="78"/>
    </location>
</feature>
<feature type="domain" description="C2H2-type" evidence="3">
    <location>
        <begin position="40"/>
        <end position="70"/>
    </location>
</feature>
<dbReference type="OMA" id="CYRLFPS"/>
<dbReference type="PROSITE" id="PS00028">
    <property type="entry name" value="ZINC_FINGER_C2H2_1"/>
    <property type="match status" value="1"/>
</dbReference>
<dbReference type="EMBL" id="GL377302">
    <property type="protein sequence ID" value="EFJ02558.1"/>
    <property type="molecule type" value="Genomic_DNA"/>
</dbReference>
<dbReference type="eggNOG" id="ENOG502R1ZE">
    <property type="taxonomic scope" value="Eukaryota"/>
</dbReference>
<dbReference type="GO" id="GO:0008270">
    <property type="term" value="F:zinc ion binding"/>
    <property type="evidence" value="ECO:0007669"/>
    <property type="project" value="UniProtKB-KW"/>
</dbReference>
<sequence>MLPSVLPSKPAVRDISSTKEDIEKAAKLGKATNPEETALFICAYEDCNRLYPNRERLMNHRRRDHKTEDDGDILTWNE</sequence>
<dbReference type="AlphaFoldDB" id="D8PRX5"/>
<dbReference type="RefSeq" id="XP_003037460.1">
    <property type="nucleotide sequence ID" value="XM_003037414.1"/>
</dbReference>
<dbReference type="HOGENOM" id="CLU_2590300_0_0_1"/>
<reference evidence="4 5" key="1">
    <citation type="journal article" date="2010" name="Nat. Biotechnol.">
        <title>Genome sequence of the model mushroom Schizophyllum commune.</title>
        <authorList>
            <person name="Ohm R.A."/>
            <person name="de Jong J.F."/>
            <person name="Lugones L.G."/>
            <person name="Aerts A."/>
            <person name="Kothe E."/>
            <person name="Stajich J.E."/>
            <person name="de Vries R.P."/>
            <person name="Record E."/>
            <person name="Levasseur A."/>
            <person name="Baker S.E."/>
            <person name="Bartholomew K.A."/>
            <person name="Coutinho P.M."/>
            <person name="Erdmann S."/>
            <person name="Fowler T.J."/>
            <person name="Gathman A.C."/>
            <person name="Lombard V."/>
            <person name="Henrissat B."/>
            <person name="Knabe N."/>
            <person name="Kuees U."/>
            <person name="Lilly W.W."/>
            <person name="Lindquist E."/>
            <person name="Lucas S."/>
            <person name="Magnuson J.K."/>
            <person name="Piumi F."/>
            <person name="Raudaskoski M."/>
            <person name="Salamov A."/>
            <person name="Schmutz J."/>
            <person name="Schwarze F.W.M.R."/>
            <person name="vanKuyk P.A."/>
            <person name="Horton J.S."/>
            <person name="Grigoriev I.V."/>
            <person name="Woesten H.A.B."/>
        </authorList>
    </citation>
    <scope>NUCLEOTIDE SEQUENCE [LARGE SCALE GENOMIC DNA]</scope>
    <source>
        <strain evidence="5">H4-8 / FGSC 9210</strain>
    </source>
</reference>
<organism evidence="5">
    <name type="scientific">Schizophyllum commune (strain H4-8 / FGSC 9210)</name>
    <name type="common">Split gill fungus</name>
    <dbReference type="NCBI Taxonomy" id="578458"/>
    <lineage>
        <taxon>Eukaryota</taxon>
        <taxon>Fungi</taxon>
        <taxon>Dikarya</taxon>
        <taxon>Basidiomycota</taxon>
        <taxon>Agaricomycotina</taxon>
        <taxon>Agaricomycetes</taxon>
        <taxon>Agaricomycetidae</taxon>
        <taxon>Agaricales</taxon>
        <taxon>Schizophyllaceae</taxon>
        <taxon>Schizophyllum</taxon>
    </lineage>
</organism>
<dbReference type="InterPro" id="IPR013087">
    <property type="entry name" value="Znf_C2H2_type"/>
</dbReference>
<accession>D8PRX5</accession>
<keyword evidence="1" id="KW-0479">Metal-binding</keyword>
<evidence type="ECO:0000256" key="1">
    <source>
        <dbReference type="PROSITE-ProRule" id="PRU00042"/>
    </source>
</evidence>
<evidence type="ECO:0000256" key="2">
    <source>
        <dbReference type="SAM" id="MobiDB-lite"/>
    </source>
</evidence>
<dbReference type="VEuPathDB" id="FungiDB:SCHCODRAFT_02662836"/>
<keyword evidence="1" id="KW-0862">Zinc</keyword>
<dbReference type="InParanoid" id="D8PRX5"/>
<gene>
    <name evidence="4" type="ORF">SCHCODRAFT_47192</name>
</gene>
<dbReference type="PROSITE" id="PS50157">
    <property type="entry name" value="ZINC_FINGER_C2H2_2"/>
    <property type="match status" value="1"/>
</dbReference>
<proteinExistence type="predicted"/>
<protein>
    <recommendedName>
        <fullName evidence="3">C2H2-type domain-containing protein</fullName>
    </recommendedName>
</protein>
<dbReference type="Proteomes" id="UP000007431">
    <property type="component" value="Unassembled WGS sequence"/>
</dbReference>
<keyword evidence="5" id="KW-1185">Reference proteome</keyword>
<evidence type="ECO:0000313" key="5">
    <source>
        <dbReference type="Proteomes" id="UP000007431"/>
    </source>
</evidence>
<name>D8PRX5_SCHCM</name>
<keyword evidence="1" id="KW-0863">Zinc-finger</keyword>
<dbReference type="OrthoDB" id="3222551at2759"/>
<evidence type="ECO:0000313" key="4">
    <source>
        <dbReference type="EMBL" id="EFJ02558.1"/>
    </source>
</evidence>